<keyword evidence="2" id="KW-1185">Reference proteome</keyword>
<accession>A0ABU7DAL2</accession>
<comment type="caution">
    <text evidence="1">The sequence shown here is derived from an EMBL/GenBank/DDBJ whole genome shotgun (WGS) entry which is preliminary data.</text>
</comment>
<reference evidence="1 2" key="1">
    <citation type="submission" date="2021-06" db="EMBL/GenBank/DDBJ databases">
        <authorList>
            <person name="Palmer J.M."/>
        </authorList>
    </citation>
    <scope>NUCLEOTIDE SEQUENCE [LARGE SCALE GENOMIC DNA]</scope>
    <source>
        <strain evidence="1 2">CL_MEX2019</strain>
        <tissue evidence="1">Muscle</tissue>
    </source>
</reference>
<proteinExistence type="predicted"/>
<evidence type="ECO:0000313" key="2">
    <source>
        <dbReference type="Proteomes" id="UP001352852"/>
    </source>
</evidence>
<sequence length="117" mass="12598">MVDVESHYYPPSPLENSVLDDPLCGDDDFMGSMEVLQNIPTSIDEDALSSLDVPEYQSSHNGSEGSSILATNSHFPLSEAELAWSPCPCSDETCGFARGWNTTDCQILLIPGLASLT</sequence>
<dbReference type="Proteomes" id="UP001352852">
    <property type="component" value="Unassembled WGS sequence"/>
</dbReference>
<organism evidence="1 2">
    <name type="scientific">Characodon lateralis</name>
    <dbReference type="NCBI Taxonomy" id="208331"/>
    <lineage>
        <taxon>Eukaryota</taxon>
        <taxon>Metazoa</taxon>
        <taxon>Chordata</taxon>
        <taxon>Craniata</taxon>
        <taxon>Vertebrata</taxon>
        <taxon>Euteleostomi</taxon>
        <taxon>Actinopterygii</taxon>
        <taxon>Neopterygii</taxon>
        <taxon>Teleostei</taxon>
        <taxon>Neoteleostei</taxon>
        <taxon>Acanthomorphata</taxon>
        <taxon>Ovalentaria</taxon>
        <taxon>Atherinomorphae</taxon>
        <taxon>Cyprinodontiformes</taxon>
        <taxon>Goodeidae</taxon>
        <taxon>Characodon</taxon>
    </lineage>
</organism>
<name>A0ABU7DAL2_9TELE</name>
<protein>
    <submittedName>
        <fullName evidence="1">Uncharacterized protein</fullName>
    </submittedName>
</protein>
<dbReference type="EMBL" id="JAHUTJ010019440">
    <property type="protein sequence ID" value="MED6272002.1"/>
    <property type="molecule type" value="Genomic_DNA"/>
</dbReference>
<evidence type="ECO:0000313" key="1">
    <source>
        <dbReference type="EMBL" id="MED6272002.1"/>
    </source>
</evidence>
<gene>
    <name evidence="1" type="ORF">CHARACLAT_025873</name>
</gene>